<dbReference type="InterPro" id="IPR042001">
    <property type="entry name" value="Sortase_F"/>
</dbReference>
<dbReference type="InterPro" id="IPR005754">
    <property type="entry name" value="Sortase"/>
</dbReference>
<evidence type="ECO:0000313" key="4">
    <source>
        <dbReference type="Proteomes" id="UP000805614"/>
    </source>
</evidence>
<keyword evidence="4" id="KW-1185">Reference proteome</keyword>
<dbReference type="RefSeq" id="WP_187241684.1">
    <property type="nucleotide sequence ID" value="NZ_BAAAOK010000008.1"/>
</dbReference>
<proteinExistence type="predicted"/>
<reference evidence="3 4" key="1">
    <citation type="submission" date="2020-06" db="EMBL/GenBank/DDBJ databases">
        <title>Actinomadura xiongansis sp. nov., isolated from soil of Baiyangdian.</title>
        <authorList>
            <person name="Zhang X."/>
        </authorList>
    </citation>
    <scope>NUCLEOTIDE SEQUENCE [LARGE SCALE GENOMIC DNA]</scope>
    <source>
        <strain evidence="3 4">HBUM206468</strain>
    </source>
</reference>
<evidence type="ECO:0000313" key="3">
    <source>
        <dbReference type="EMBL" id="MBC6464686.1"/>
    </source>
</evidence>
<keyword evidence="1" id="KW-0378">Hydrolase</keyword>
<dbReference type="SUPFAM" id="SSF63817">
    <property type="entry name" value="Sortase"/>
    <property type="match status" value="1"/>
</dbReference>
<dbReference type="Gene3D" id="2.40.260.10">
    <property type="entry name" value="Sortase"/>
    <property type="match status" value="1"/>
</dbReference>
<dbReference type="CDD" id="cd05829">
    <property type="entry name" value="Sortase_F"/>
    <property type="match status" value="1"/>
</dbReference>
<sequence length="221" mass="23444">MTSRPEARRGRCPAAGHHALRAAAGTLVAGLALSACAPGEKPVKSPTAAGRSPGSPAAPGLADDLMHRSPPVSLRISAIGVSAPVSMLGLRPDGKIEEPPLSRPNLAGWYEEGPSPGELGPSVILGHVDAHRQAAVFYRLKDLRRGDRIKVTRKDGSVATFTVERLEKVAKSEFPTERVYGEKIDYSSLRLVTCGGSFNTRTRHYDDNVIAYARLVSATAG</sequence>
<dbReference type="EMBL" id="JABVEC010000002">
    <property type="protein sequence ID" value="MBC6464686.1"/>
    <property type="molecule type" value="Genomic_DNA"/>
</dbReference>
<feature type="compositionally biased region" description="Low complexity" evidence="2">
    <location>
        <begin position="45"/>
        <end position="60"/>
    </location>
</feature>
<dbReference type="Proteomes" id="UP000805614">
    <property type="component" value="Unassembled WGS sequence"/>
</dbReference>
<evidence type="ECO:0000256" key="2">
    <source>
        <dbReference type="SAM" id="MobiDB-lite"/>
    </source>
</evidence>
<dbReference type="NCBIfam" id="NF033748">
    <property type="entry name" value="class_F_sortase"/>
    <property type="match status" value="1"/>
</dbReference>
<dbReference type="Pfam" id="PF04203">
    <property type="entry name" value="Sortase"/>
    <property type="match status" value="1"/>
</dbReference>
<organism evidence="3 4">
    <name type="scientific">Actinomadura alba</name>
    <dbReference type="NCBI Taxonomy" id="406431"/>
    <lineage>
        <taxon>Bacteria</taxon>
        <taxon>Bacillati</taxon>
        <taxon>Actinomycetota</taxon>
        <taxon>Actinomycetes</taxon>
        <taxon>Streptosporangiales</taxon>
        <taxon>Thermomonosporaceae</taxon>
        <taxon>Actinomadura</taxon>
    </lineage>
</organism>
<comment type="caution">
    <text evidence="3">The sequence shown here is derived from an EMBL/GenBank/DDBJ whole genome shotgun (WGS) entry which is preliminary data.</text>
</comment>
<evidence type="ECO:0000256" key="1">
    <source>
        <dbReference type="ARBA" id="ARBA00022801"/>
    </source>
</evidence>
<name>A0ABR7LIL1_9ACTN</name>
<dbReference type="InterPro" id="IPR023365">
    <property type="entry name" value="Sortase_dom-sf"/>
</dbReference>
<feature type="region of interest" description="Disordered" evidence="2">
    <location>
        <begin position="38"/>
        <end position="66"/>
    </location>
</feature>
<accession>A0ABR7LIL1</accession>
<protein>
    <submittedName>
        <fullName evidence="3">Class F sortase</fullName>
    </submittedName>
</protein>
<gene>
    <name evidence="3" type="ORF">HKK74_04130</name>
</gene>